<dbReference type="InterPro" id="IPR029057">
    <property type="entry name" value="PRTase-like"/>
</dbReference>
<proteinExistence type="predicted"/>
<evidence type="ECO:0000313" key="1">
    <source>
        <dbReference type="EMBL" id="CAH2760505.1"/>
    </source>
</evidence>
<dbReference type="InterPro" id="IPR000836">
    <property type="entry name" value="PRTase_dom"/>
</dbReference>
<sequence>MFFSRIDTIIDKVKTCSCECEQSCDICFEKIEVKPLLDSLIGSKNEALCNLCYERLRCKKFYRGDLSFKTCVLYEYRGFIRNLILRYKVHHDYHLKKYLFEYHRFWIQFHYSRYEYVIAPSNTTNSSKPNHLDLLVDKLGLKHSGINLVSNAPIKQALCNSKDRRKIRDHIALEKLPQKRTTKILIIDDIVTTGNTLEAIADQIKPFVDHIEALCLAGTLTNHK</sequence>
<dbReference type="SUPFAM" id="SSF53271">
    <property type="entry name" value="PRTase-like"/>
    <property type="match status" value="1"/>
</dbReference>
<organism evidence="1 4">
    <name type="scientific">Erysipelothrix amsterdamensis</name>
    <dbReference type="NCBI Taxonomy" id="2929157"/>
    <lineage>
        <taxon>Bacteria</taxon>
        <taxon>Bacillati</taxon>
        <taxon>Bacillota</taxon>
        <taxon>Erysipelotrichia</taxon>
        <taxon>Erysipelotrichales</taxon>
        <taxon>Erysipelotrichaceae</taxon>
        <taxon>Erysipelothrix</taxon>
    </lineage>
</organism>
<dbReference type="CDD" id="cd06223">
    <property type="entry name" value="PRTases_typeI"/>
    <property type="match status" value="1"/>
</dbReference>
<protein>
    <submittedName>
        <fullName evidence="1">ComF family protein</fullName>
    </submittedName>
</protein>
<dbReference type="AlphaFoldDB" id="A0AAU9VEZ3"/>
<evidence type="ECO:0000313" key="3">
    <source>
        <dbReference type="Proteomes" id="UP001154095"/>
    </source>
</evidence>
<dbReference type="EMBL" id="OW659496">
    <property type="protein sequence ID" value="CAH2763796.1"/>
    <property type="molecule type" value="Genomic_DNA"/>
</dbReference>
<evidence type="ECO:0000313" key="4">
    <source>
        <dbReference type="Proteomes" id="UP001154111"/>
    </source>
</evidence>
<reference evidence="1" key="1">
    <citation type="submission" date="2022-04" db="EMBL/GenBank/DDBJ databases">
        <authorList>
            <person name="Forde T."/>
        </authorList>
    </citation>
    <scope>NUCLEOTIDE SEQUENCE</scope>
    <source>
        <strain evidence="1">A18Y016a</strain>
        <strain evidence="2">A18Y020d</strain>
    </source>
</reference>
<dbReference type="Proteomes" id="UP001154095">
    <property type="component" value="Chromosome"/>
</dbReference>
<dbReference type="EMBL" id="OW659477">
    <property type="protein sequence ID" value="CAH2760505.1"/>
    <property type="molecule type" value="Genomic_DNA"/>
</dbReference>
<keyword evidence="3" id="KW-1185">Reference proteome</keyword>
<name>A0AAU9VEZ3_9FIRM</name>
<evidence type="ECO:0000313" key="2">
    <source>
        <dbReference type="EMBL" id="CAH2763796.1"/>
    </source>
</evidence>
<accession>A0AAU9VEZ3</accession>
<dbReference type="Proteomes" id="UP001154111">
    <property type="component" value="Chromosome"/>
</dbReference>
<gene>
    <name evidence="1" type="ORF">ERYAMS2_00139</name>
    <name evidence="2" type="ORF">ERYAMS_01697</name>
</gene>
<dbReference type="Gene3D" id="3.40.50.2020">
    <property type="match status" value="1"/>
</dbReference>